<feature type="signal peptide" evidence="2">
    <location>
        <begin position="1"/>
        <end position="43"/>
    </location>
</feature>
<keyword evidence="1 2" id="KW-0732">Signal</keyword>
<dbReference type="EMBL" id="CP114058">
    <property type="protein sequence ID" value="WAT01716.1"/>
    <property type="molecule type" value="Genomic_DNA"/>
</dbReference>
<evidence type="ECO:0000256" key="1">
    <source>
        <dbReference type="ARBA" id="ARBA00022729"/>
    </source>
</evidence>
<dbReference type="InterPro" id="IPR025232">
    <property type="entry name" value="DUF4174"/>
</dbReference>
<protein>
    <submittedName>
        <fullName evidence="4">DUF4174 domain-containing protein</fullName>
    </submittedName>
</protein>
<evidence type="ECO:0000313" key="5">
    <source>
        <dbReference type="Proteomes" id="UP001164712"/>
    </source>
</evidence>
<accession>A0ABY7HQP5</accession>
<name>A0ABY7HQP5_9GAMM</name>
<evidence type="ECO:0000313" key="4">
    <source>
        <dbReference type="EMBL" id="WAT01716.1"/>
    </source>
</evidence>
<evidence type="ECO:0000256" key="2">
    <source>
        <dbReference type="SAM" id="SignalP"/>
    </source>
</evidence>
<feature type="chain" id="PRO_5045347266" evidence="2">
    <location>
        <begin position="44"/>
        <end position="162"/>
    </location>
</feature>
<reference evidence="4" key="1">
    <citation type="submission" date="2022-12" db="EMBL/GenBank/DDBJ databases">
        <title>Complete genome sequence of an Australian strain of Rouxiella badensis DAR84756 and resolution of the R. badensis DSM100043 and R. chamberiensis DSM28324 genomes.</title>
        <authorList>
            <person name="Paul S."/>
            <person name="Anderson P.J."/>
            <person name="Maynard G."/>
            <person name="Dyall-Smith M."/>
            <person name="Kudinha T."/>
        </authorList>
    </citation>
    <scope>NUCLEOTIDE SEQUENCE</scope>
    <source>
        <strain evidence="4">DSM 28324</strain>
    </source>
</reference>
<sequence>MLRIRSILSAKNENTRHFSQGVSLTSRLFFVALALLSSCTTQAAEDGLFRSLAPETANLEPYQWHNRPLVIFAPSDKDPHYVQQIAMLQKAQADLAERDIIVLSDTSPAANGHLRAQLKPKDFEVVLVGKDGGMKLREQRPISTKALLSTIDRMPMRKANLD</sequence>
<keyword evidence="5" id="KW-1185">Reference proteome</keyword>
<proteinExistence type="predicted"/>
<organism evidence="4 5">
    <name type="scientific">Rouxiella chamberiensis</name>
    <dbReference type="NCBI Taxonomy" id="1513468"/>
    <lineage>
        <taxon>Bacteria</taxon>
        <taxon>Pseudomonadati</taxon>
        <taxon>Pseudomonadota</taxon>
        <taxon>Gammaproteobacteria</taxon>
        <taxon>Enterobacterales</taxon>
        <taxon>Yersiniaceae</taxon>
        <taxon>Rouxiella</taxon>
    </lineage>
</organism>
<feature type="domain" description="DUF4174" evidence="3">
    <location>
        <begin position="59"/>
        <end position="159"/>
    </location>
</feature>
<dbReference type="RefSeq" id="WP_052673391.1">
    <property type="nucleotide sequence ID" value="NZ_CP114058.1"/>
</dbReference>
<dbReference type="Proteomes" id="UP001164712">
    <property type="component" value="Chromosome"/>
</dbReference>
<evidence type="ECO:0000259" key="3">
    <source>
        <dbReference type="Pfam" id="PF13778"/>
    </source>
</evidence>
<gene>
    <name evidence="4" type="ORF">O1V66_02960</name>
</gene>
<dbReference type="Pfam" id="PF13778">
    <property type="entry name" value="DUF4174"/>
    <property type="match status" value="1"/>
</dbReference>